<dbReference type="SMART" id="SM00317">
    <property type="entry name" value="SET"/>
    <property type="match status" value="1"/>
</dbReference>
<evidence type="ECO:0000256" key="2">
    <source>
        <dbReference type="ARBA" id="ARBA00004286"/>
    </source>
</evidence>
<reference evidence="12" key="1">
    <citation type="journal article" date="2019" name="G3 (Bethesda)">
        <title>Genome Assemblies of Two Rare Opportunistic Yeast Pathogens: Diutina rugosa (syn. Candida rugosa) and Trichomonascus ciferrii (syn. Candida ciferrii).</title>
        <authorList>
            <person name="Mixao V."/>
            <person name="Saus E."/>
            <person name="Hansen A.P."/>
            <person name="Lass-Florl C."/>
            <person name="Gabaldon T."/>
        </authorList>
    </citation>
    <scope>NUCLEOTIDE SEQUENCE</scope>
    <source>
        <strain evidence="12">CBS 4856</strain>
    </source>
</reference>
<evidence type="ECO:0000256" key="1">
    <source>
        <dbReference type="ARBA" id="ARBA00004123"/>
    </source>
</evidence>
<protein>
    <recommendedName>
        <fullName evidence="14">Histone-lysine N-methyltransferase</fullName>
    </recommendedName>
</protein>
<organism evidence="12 13">
    <name type="scientific">Trichomonascus ciferrii</name>
    <dbReference type="NCBI Taxonomy" id="44093"/>
    <lineage>
        <taxon>Eukaryota</taxon>
        <taxon>Fungi</taxon>
        <taxon>Dikarya</taxon>
        <taxon>Ascomycota</taxon>
        <taxon>Saccharomycotina</taxon>
        <taxon>Dipodascomycetes</taxon>
        <taxon>Dipodascales</taxon>
        <taxon>Trichomonascaceae</taxon>
        <taxon>Trichomonascus</taxon>
        <taxon>Trichomonascus ciferrii complex</taxon>
    </lineage>
</organism>
<dbReference type="PANTHER" id="PTHR22884">
    <property type="entry name" value="SET DOMAIN PROTEINS"/>
    <property type="match status" value="1"/>
</dbReference>
<feature type="region of interest" description="Disordered" evidence="8">
    <location>
        <begin position="555"/>
        <end position="581"/>
    </location>
</feature>
<feature type="compositionally biased region" description="Basic residues" evidence="8">
    <location>
        <begin position="432"/>
        <end position="445"/>
    </location>
</feature>
<evidence type="ECO:0000259" key="11">
    <source>
        <dbReference type="PROSITE" id="PS51215"/>
    </source>
</evidence>
<proteinExistence type="predicted"/>
<feature type="domain" description="AWS" evidence="11">
    <location>
        <begin position="1"/>
        <end position="42"/>
    </location>
</feature>
<feature type="compositionally biased region" description="Acidic residues" evidence="8">
    <location>
        <begin position="330"/>
        <end position="341"/>
    </location>
</feature>
<keyword evidence="6" id="KW-0949">S-adenosyl-L-methionine</keyword>
<dbReference type="EMBL" id="SWFS01000069">
    <property type="protein sequence ID" value="KAA8917036.1"/>
    <property type="molecule type" value="Genomic_DNA"/>
</dbReference>
<comment type="caution">
    <text evidence="12">The sequence shown here is derived from an EMBL/GenBank/DDBJ whole genome shotgun (WGS) entry which is preliminary data.</text>
</comment>
<dbReference type="Gene3D" id="2.170.270.10">
    <property type="entry name" value="SET domain"/>
    <property type="match status" value="1"/>
</dbReference>
<feature type="region of interest" description="Disordered" evidence="8">
    <location>
        <begin position="197"/>
        <end position="383"/>
    </location>
</feature>
<feature type="region of interest" description="Disordered" evidence="8">
    <location>
        <begin position="474"/>
        <end position="495"/>
    </location>
</feature>
<evidence type="ECO:0000256" key="7">
    <source>
        <dbReference type="ARBA" id="ARBA00023242"/>
    </source>
</evidence>
<name>A0A642VBX6_9ASCO</name>
<feature type="compositionally biased region" description="Low complexity" evidence="8">
    <location>
        <begin position="373"/>
        <end position="383"/>
    </location>
</feature>
<dbReference type="GO" id="GO:0005634">
    <property type="term" value="C:nucleus"/>
    <property type="evidence" value="ECO:0007669"/>
    <property type="project" value="UniProtKB-SubCell"/>
</dbReference>
<feature type="compositionally biased region" description="Acidic residues" evidence="8">
    <location>
        <begin position="266"/>
        <end position="291"/>
    </location>
</feature>
<feature type="domain" description="Post-SET" evidence="10">
    <location>
        <begin position="177"/>
        <end position="193"/>
    </location>
</feature>
<keyword evidence="13" id="KW-1185">Reference proteome</keyword>
<dbReference type="GO" id="GO:0042054">
    <property type="term" value="F:histone methyltransferase activity"/>
    <property type="evidence" value="ECO:0007669"/>
    <property type="project" value="InterPro"/>
</dbReference>
<evidence type="ECO:0000259" key="9">
    <source>
        <dbReference type="PROSITE" id="PS50280"/>
    </source>
</evidence>
<dbReference type="InterPro" id="IPR006560">
    <property type="entry name" value="AWS_dom"/>
</dbReference>
<keyword evidence="4" id="KW-0489">Methyltransferase</keyword>
<evidence type="ECO:0000313" key="13">
    <source>
        <dbReference type="Proteomes" id="UP000761534"/>
    </source>
</evidence>
<dbReference type="InterPro" id="IPR003616">
    <property type="entry name" value="Post-SET_dom"/>
</dbReference>
<evidence type="ECO:0000256" key="3">
    <source>
        <dbReference type="ARBA" id="ARBA00022454"/>
    </source>
</evidence>
<evidence type="ECO:0000256" key="5">
    <source>
        <dbReference type="ARBA" id="ARBA00022679"/>
    </source>
</evidence>
<accession>A0A642VBX6</accession>
<gene>
    <name evidence="12" type="ORF">TRICI_000822</name>
</gene>
<evidence type="ECO:0000313" key="12">
    <source>
        <dbReference type="EMBL" id="KAA8917036.1"/>
    </source>
</evidence>
<dbReference type="GO" id="GO:0032259">
    <property type="term" value="P:methylation"/>
    <property type="evidence" value="ECO:0007669"/>
    <property type="project" value="UniProtKB-KW"/>
</dbReference>
<dbReference type="PROSITE" id="PS50280">
    <property type="entry name" value="SET"/>
    <property type="match status" value="1"/>
</dbReference>
<evidence type="ECO:0000256" key="4">
    <source>
        <dbReference type="ARBA" id="ARBA00022603"/>
    </source>
</evidence>
<dbReference type="OrthoDB" id="422362at2759"/>
<comment type="subcellular location">
    <subcellularLocation>
        <location evidence="2">Chromosome</location>
    </subcellularLocation>
    <subcellularLocation>
        <location evidence="1">Nucleus</location>
    </subcellularLocation>
</comment>
<evidence type="ECO:0000256" key="8">
    <source>
        <dbReference type="SAM" id="MobiDB-lite"/>
    </source>
</evidence>
<dbReference type="InterPro" id="IPR050777">
    <property type="entry name" value="SET2_Histone-Lys_MeTrsfase"/>
</dbReference>
<dbReference type="VEuPathDB" id="FungiDB:TRICI_000822"/>
<dbReference type="InterPro" id="IPR046341">
    <property type="entry name" value="SET_dom_sf"/>
</dbReference>
<evidence type="ECO:0000256" key="6">
    <source>
        <dbReference type="ARBA" id="ARBA00022691"/>
    </source>
</evidence>
<evidence type="ECO:0000259" key="10">
    <source>
        <dbReference type="PROSITE" id="PS50868"/>
    </source>
</evidence>
<dbReference type="SMART" id="SM00508">
    <property type="entry name" value="PostSET"/>
    <property type="match status" value="1"/>
</dbReference>
<feature type="region of interest" description="Disordered" evidence="8">
    <location>
        <begin position="432"/>
        <end position="456"/>
    </location>
</feature>
<keyword evidence="5" id="KW-0808">Transferase</keyword>
<feature type="compositionally biased region" description="Basic and acidic residues" evidence="8">
    <location>
        <begin position="564"/>
        <end position="573"/>
    </location>
</feature>
<dbReference type="Proteomes" id="UP000761534">
    <property type="component" value="Unassembled WGS sequence"/>
</dbReference>
<dbReference type="InterPro" id="IPR001214">
    <property type="entry name" value="SET_dom"/>
</dbReference>
<feature type="domain" description="SET" evidence="9">
    <location>
        <begin position="53"/>
        <end position="169"/>
    </location>
</feature>
<dbReference type="PROSITE" id="PS50868">
    <property type="entry name" value="POST_SET"/>
    <property type="match status" value="1"/>
</dbReference>
<sequence length="610" mass="67871">MCNCTTRCAEDCINRLLQFECDATCCPFGKENCGNRALQTLSQQQRAGKRYATGYEIMWTKKKGYGLRATRAYSPGELIVEYTGDVVSQGEMKRRLNEDYSNLKNFYFLSLEKGHVIDSSVRGSEARFVNHSCSPNAEMQKWFVKDKPRVGLFAKTAIPAGIEITYDYNFNWFPGAIAQKCYCGSKNCRGYISKKTYTNPSSSSPDSAEPDDQPAVTSTNTTRRRAARESEPLPPPKQTRSRARKSLPANFEVSSRISSLRNRSELEEEGDDEDEEEEGEEGEDEEEDEVLERETNKAAETLIVKKRGPGRPRKYPRKEAAEEPIVMPENYDEQGMIDEEQPNGYIETNPVPTAFEFDSDSEGAPGVLPPTKHASSTLHSSKNSTSAFQRFALDSVNGMVENGSQSKPLQSPRRKIKRVADLLNEDETFVSVRKRGPGRPPKRPRVSFIPGDKPQTDGVLIDLSGDTVKVNTNTNTNGYINGDHQPNGRYERTTSSGNSALKENIVNQGHNKTEHALVPNGSLSNVANDKPYDLPTLTPGSIGKKPPYFVKLRASEIPTNGNSDEDKPSEPRKRLVRQIGSGRQLKPLPDVIFNSRGVTDLVNSIYTLAS</sequence>
<dbReference type="GO" id="GO:0005694">
    <property type="term" value="C:chromosome"/>
    <property type="evidence" value="ECO:0007669"/>
    <property type="project" value="UniProtKB-SubCell"/>
</dbReference>
<keyword evidence="3" id="KW-0158">Chromosome</keyword>
<dbReference type="AlphaFoldDB" id="A0A642VBX6"/>
<dbReference type="PROSITE" id="PS51215">
    <property type="entry name" value="AWS"/>
    <property type="match status" value="1"/>
</dbReference>
<dbReference type="Pfam" id="PF00856">
    <property type="entry name" value="SET"/>
    <property type="match status" value="1"/>
</dbReference>
<dbReference type="SUPFAM" id="SSF82199">
    <property type="entry name" value="SET domain"/>
    <property type="match status" value="1"/>
</dbReference>
<feature type="compositionally biased region" description="Basic residues" evidence="8">
    <location>
        <begin position="304"/>
        <end position="316"/>
    </location>
</feature>
<evidence type="ECO:0008006" key="14">
    <source>
        <dbReference type="Google" id="ProtNLM"/>
    </source>
</evidence>
<keyword evidence="7" id="KW-0539">Nucleus</keyword>